<dbReference type="Gene3D" id="1.25.40.10">
    <property type="entry name" value="Tetratricopeptide repeat domain"/>
    <property type="match status" value="1"/>
</dbReference>
<name>A0A317PFK5_9HYPH</name>
<keyword evidence="4" id="KW-1185">Reference proteome</keyword>
<dbReference type="InterPro" id="IPR019734">
    <property type="entry name" value="TPR_rpt"/>
</dbReference>
<dbReference type="InterPro" id="IPR011990">
    <property type="entry name" value="TPR-like_helical_dom_sf"/>
</dbReference>
<gene>
    <name evidence="3" type="ORF">DFR52_107157</name>
</gene>
<sequence length="204" mass="22828">MRLFRFHTLPPRLVILAAWVMMPALATAPLPAHAQDTPEKPVARKAESLDSLFEELKAEADPKEAKRISDRIWARWRDSGSATGNLLLQWANTALNDKKFGLSLDFLDQLIVLMPDYAEAWNQRATLHYVRGNYAKSMSDINRVLTLEPRHFGALAGMAAIFTANGNDELALRAWEQMLAIYPANREAQTKVGELADKLAGSRT</sequence>
<dbReference type="SUPFAM" id="SSF48452">
    <property type="entry name" value="TPR-like"/>
    <property type="match status" value="1"/>
</dbReference>
<proteinExistence type="predicted"/>
<dbReference type="OrthoDB" id="9815010at2"/>
<feature type="signal peptide" evidence="2">
    <location>
        <begin position="1"/>
        <end position="34"/>
    </location>
</feature>
<dbReference type="RefSeq" id="WP_110034299.1">
    <property type="nucleotide sequence ID" value="NZ_QGTR01000007.1"/>
</dbReference>
<evidence type="ECO:0000313" key="4">
    <source>
        <dbReference type="Proteomes" id="UP000246352"/>
    </source>
</evidence>
<dbReference type="SMART" id="SM00028">
    <property type="entry name" value="TPR"/>
    <property type="match status" value="3"/>
</dbReference>
<keyword evidence="1" id="KW-0802">TPR repeat</keyword>
<dbReference type="AlphaFoldDB" id="A0A317PFK5"/>
<dbReference type="PROSITE" id="PS50005">
    <property type="entry name" value="TPR"/>
    <property type="match status" value="1"/>
</dbReference>
<protein>
    <submittedName>
        <fullName evidence="3">Uncharacterized protein</fullName>
    </submittedName>
</protein>
<feature type="repeat" description="TPR" evidence="1">
    <location>
        <begin position="118"/>
        <end position="151"/>
    </location>
</feature>
<evidence type="ECO:0000256" key="2">
    <source>
        <dbReference type="SAM" id="SignalP"/>
    </source>
</evidence>
<evidence type="ECO:0000313" key="3">
    <source>
        <dbReference type="EMBL" id="PWV97243.1"/>
    </source>
</evidence>
<keyword evidence="2" id="KW-0732">Signal</keyword>
<feature type="chain" id="PRO_5016447504" evidence="2">
    <location>
        <begin position="35"/>
        <end position="204"/>
    </location>
</feature>
<reference evidence="3 4" key="1">
    <citation type="submission" date="2018-05" db="EMBL/GenBank/DDBJ databases">
        <title>Genomic Encyclopedia of Type Strains, Phase IV (KMG-IV): sequencing the most valuable type-strain genomes for metagenomic binning, comparative biology and taxonomic classification.</title>
        <authorList>
            <person name="Goeker M."/>
        </authorList>
    </citation>
    <scope>NUCLEOTIDE SEQUENCE [LARGE SCALE GENOMIC DNA]</scope>
    <source>
        <strain evidence="3 4">DSM 16791</strain>
    </source>
</reference>
<evidence type="ECO:0000256" key="1">
    <source>
        <dbReference type="PROSITE-ProRule" id="PRU00339"/>
    </source>
</evidence>
<dbReference type="Proteomes" id="UP000246352">
    <property type="component" value="Unassembled WGS sequence"/>
</dbReference>
<accession>A0A317PFK5</accession>
<comment type="caution">
    <text evidence="3">The sequence shown here is derived from an EMBL/GenBank/DDBJ whole genome shotgun (WGS) entry which is preliminary data.</text>
</comment>
<dbReference type="EMBL" id="QGTR01000007">
    <property type="protein sequence ID" value="PWV97243.1"/>
    <property type="molecule type" value="Genomic_DNA"/>
</dbReference>
<organism evidence="3 4">
    <name type="scientific">Hoeflea marina</name>
    <dbReference type="NCBI Taxonomy" id="274592"/>
    <lineage>
        <taxon>Bacteria</taxon>
        <taxon>Pseudomonadati</taxon>
        <taxon>Pseudomonadota</taxon>
        <taxon>Alphaproteobacteria</taxon>
        <taxon>Hyphomicrobiales</taxon>
        <taxon>Rhizobiaceae</taxon>
        <taxon>Hoeflea</taxon>
    </lineage>
</organism>